<evidence type="ECO:0000256" key="1">
    <source>
        <dbReference type="ARBA" id="ARBA00022491"/>
    </source>
</evidence>
<dbReference type="InterPro" id="IPR050109">
    <property type="entry name" value="HTH-type_TetR-like_transc_reg"/>
</dbReference>
<dbReference type="PRINTS" id="PR00455">
    <property type="entry name" value="HTHTETR"/>
</dbReference>
<keyword evidence="1" id="KW-0678">Repressor</keyword>
<dbReference type="Pfam" id="PF00440">
    <property type="entry name" value="TetR_N"/>
    <property type="match status" value="1"/>
</dbReference>
<comment type="caution">
    <text evidence="7">The sequence shown here is derived from an EMBL/GenBank/DDBJ whole genome shotgun (WGS) entry which is preliminary data.</text>
</comment>
<dbReference type="PRINTS" id="PR00400">
    <property type="entry name" value="TETREPRESSOR"/>
</dbReference>
<keyword evidence="8" id="KW-1185">Reference proteome</keyword>
<evidence type="ECO:0000313" key="7">
    <source>
        <dbReference type="EMBL" id="TBL77388.1"/>
    </source>
</evidence>
<accession>A0A4Q9DN61</accession>
<keyword evidence="4" id="KW-0804">Transcription</keyword>
<dbReference type="PANTHER" id="PTHR30055">
    <property type="entry name" value="HTH-TYPE TRANSCRIPTIONAL REGULATOR RUTR"/>
    <property type="match status" value="1"/>
</dbReference>
<dbReference type="Proteomes" id="UP000293142">
    <property type="component" value="Unassembled WGS sequence"/>
</dbReference>
<dbReference type="PROSITE" id="PS50977">
    <property type="entry name" value="HTH_TETR_2"/>
    <property type="match status" value="1"/>
</dbReference>
<dbReference type="SUPFAM" id="SSF46689">
    <property type="entry name" value="Homeodomain-like"/>
    <property type="match status" value="1"/>
</dbReference>
<dbReference type="GO" id="GO:0045892">
    <property type="term" value="P:negative regulation of DNA-templated transcription"/>
    <property type="evidence" value="ECO:0007669"/>
    <property type="project" value="InterPro"/>
</dbReference>
<name>A0A4Q9DN61_9BACL</name>
<keyword evidence="2" id="KW-0805">Transcription regulation</keyword>
<evidence type="ECO:0000256" key="5">
    <source>
        <dbReference type="PROSITE-ProRule" id="PRU00335"/>
    </source>
</evidence>
<feature type="domain" description="HTH tetR-type" evidence="6">
    <location>
        <begin position="30"/>
        <end position="90"/>
    </location>
</feature>
<dbReference type="GO" id="GO:0003700">
    <property type="term" value="F:DNA-binding transcription factor activity"/>
    <property type="evidence" value="ECO:0007669"/>
    <property type="project" value="TreeGrafter"/>
</dbReference>
<dbReference type="InterPro" id="IPR009057">
    <property type="entry name" value="Homeodomain-like_sf"/>
</dbReference>
<evidence type="ECO:0000256" key="4">
    <source>
        <dbReference type="ARBA" id="ARBA00023163"/>
    </source>
</evidence>
<evidence type="ECO:0000259" key="6">
    <source>
        <dbReference type="PROSITE" id="PS50977"/>
    </source>
</evidence>
<keyword evidence="3 5" id="KW-0238">DNA-binding</keyword>
<dbReference type="InterPro" id="IPR003012">
    <property type="entry name" value="Tet_transcr_reg_TetR"/>
</dbReference>
<dbReference type="InterPro" id="IPR001647">
    <property type="entry name" value="HTH_TetR"/>
</dbReference>
<dbReference type="Pfam" id="PF02909">
    <property type="entry name" value="TetR_C_1"/>
    <property type="match status" value="1"/>
</dbReference>
<reference evidence="7 8" key="1">
    <citation type="submission" date="2019-02" db="EMBL/GenBank/DDBJ databases">
        <title>Paenibacillus sp. nov., isolated from surface-sterilized tissue of Thalictrum simplex L.</title>
        <authorList>
            <person name="Tuo L."/>
        </authorList>
    </citation>
    <scope>NUCLEOTIDE SEQUENCE [LARGE SCALE GENOMIC DNA]</scope>
    <source>
        <strain evidence="7 8">N2SHLJ1</strain>
    </source>
</reference>
<dbReference type="OrthoDB" id="166040at2"/>
<feature type="DNA-binding region" description="H-T-H motif" evidence="5">
    <location>
        <begin position="53"/>
        <end position="72"/>
    </location>
</feature>
<organism evidence="7 8">
    <name type="scientific">Paenibacillus thalictri</name>
    <dbReference type="NCBI Taxonomy" id="2527873"/>
    <lineage>
        <taxon>Bacteria</taxon>
        <taxon>Bacillati</taxon>
        <taxon>Bacillota</taxon>
        <taxon>Bacilli</taxon>
        <taxon>Bacillales</taxon>
        <taxon>Paenibacillaceae</taxon>
        <taxon>Paenibacillus</taxon>
    </lineage>
</organism>
<evidence type="ECO:0000256" key="2">
    <source>
        <dbReference type="ARBA" id="ARBA00023015"/>
    </source>
</evidence>
<evidence type="ECO:0000256" key="3">
    <source>
        <dbReference type="ARBA" id="ARBA00023125"/>
    </source>
</evidence>
<protein>
    <submittedName>
        <fullName evidence="7">TetR family transcriptional regulator</fullName>
    </submittedName>
</protein>
<dbReference type="Gene3D" id="1.10.10.60">
    <property type="entry name" value="Homeodomain-like"/>
    <property type="match status" value="1"/>
</dbReference>
<dbReference type="GO" id="GO:0046677">
    <property type="term" value="P:response to antibiotic"/>
    <property type="evidence" value="ECO:0007669"/>
    <property type="project" value="InterPro"/>
</dbReference>
<dbReference type="GO" id="GO:0000976">
    <property type="term" value="F:transcription cis-regulatory region binding"/>
    <property type="evidence" value="ECO:0007669"/>
    <property type="project" value="TreeGrafter"/>
</dbReference>
<dbReference type="PANTHER" id="PTHR30055:SF151">
    <property type="entry name" value="TRANSCRIPTIONAL REGULATORY PROTEIN"/>
    <property type="match status" value="1"/>
</dbReference>
<dbReference type="EMBL" id="SIRE01000012">
    <property type="protein sequence ID" value="TBL77388.1"/>
    <property type="molecule type" value="Genomic_DNA"/>
</dbReference>
<dbReference type="SUPFAM" id="SSF48498">
    <property type="entry name" value="Tetracyclin repressor-like, C-terminal domain"/>
    <property type="match status" value="1"/>
</dbReference>
<sequence length="240" mass="28070">MKEVSIVARRRMYIHRPDGQNEELGSGHVPLDRERILGTALEVLNEVGLKDLSMRKIADKLQVKTASLYYHVKDKEELMQLLSDRICRGMAWPEPSLAWQEQIYQWAEQLRKVLLSYRDAVELFNQTIARGSERLVQIEKLYHLLVSAGFPDIHIPWIAAILKNYVFGFVAENVQLMTIANNQYDSYENMSAHYEQFYEQLPEDTFPNMIRLASYTTKTDWEKEFHFGLSVLIDGLKDKR</sequence>
<dbReference type="InterPro" id="IPR036271">
    <property type="entry name" value="Tet_transcr_reg_TetR-rel_C_sf"/>
</dbReference>
<dbReference type="InterPro" id="IPR004111">
    <property type="entry name" value="Repressor_TetR_C"/>
</dbReference>
<evidence type="ECO:0000313" key="8">
    <source>
        <dbReference type="Proteomes" id="UP000293142"/>
    </source>
</evidence>
<gene>
    <name evidence="7" type="ORF">EYB31_18105</name>
</gene>
<dbReference type="Gene3D" id="1.10.357.10">
    <property type="entry name" value="Tetracycline Repressor, domain 2"/>
    <property type="match status" value="1"/>
</dbReference>
<dbReference type="AlphaFoldDB" id="A0A4Q9DN61"/>
<proteinExistence type="predicted"/>